<feature type="region of interest" description="Disordered" evidence="1">
    <location>
        <begin position="234"/>
        <end position="269"/>
    </location>
</feature>
<protein>
    <submittedName>
        <fullName evidence="2">Uncharacterized protein</fullName>
    </submittedName>
</protein>
<dbReference type="AlphaFoldDB" id="A0A937F716"/>
<sequence length="269" mass="30398">MNVTKIVSLILFICSVSLAVYLTRDIKTEIDAKERIASQEAAVIYKLQLIREAETAYQEVNGKYTSDWDKLADFIKNGQFPIIERKEEIFTLAYGADSTVVTYDTLGMIPAKERIFYETHNVTAANHGIFVKFVAKLGDQVTKNSSAYVLKQEGKNSTHKFRDNGEVVRIEDVKPGQELSKGDLLMSLKETRFNPNTDLSKLAYVPGYEDVKFEIYAAQLDKSGTSVNVIEVKNPKPFDETRTEDADSKNRRPLRFGSRTDVTTSGNWE</sequence>
<comment type="caution">
    <text evidence="2">The sequence shown here is derived from an EMBL/GenBank/DDBJ whole genome shotgun (WGS) entry which is preliminary data.</text>
</comment>
<dbReference type="Proteomes" id="UP000659388">
    <property type="component" value="Unassembled WGS sequence"/>
</dbReference>
<gene>
    <name evidence="2" type="ORF">JL102_08695</name>
</gene>
<feature type="compositionally biased region" description="Basic and acidic residues" evidence="1">
    <location>
        <begin position="234"/>
        <end position="250"/>
    </location>
</feature>
<proteinExistence type="predicted"/>
<dbReference type="RefSeq" id="WP_202243997.1">
    <property type="nucleotide sequence ID" value="NZ_JAESIY010000004.1"/>
</dbReference>
<evidence type="ECO:0000256" key="1">
    <source>
        <dbReference type="SAM" id="MobiDB-lite"/>
    </source>
</evidence>
<keyword evidence="3" id="KW-1185">Reference proteome</keyword>
<evidence type="ECO:0000313" key="2">
    <source>
        <dbReference type="EMBL" id="MBL3656206.1"/>
    </source>
</evidence>
<feature type="compositionally biased region" description="Polar residues" evidence="1">
    <location>
        <begin position="260"/>
        <end position="269"/>
    </location>
</feature>
<accession>A0A937F716</accession>
<organism evidence="2 3">
    <name type="scientific">Fulvivirga sediminis</name>
    <dbReference type="NCBI Taxonomy" id="2803949"/>
    <lineage>
        <taxon>Bacteria</taxon>
        <taxon>Pseudomonadati</taxon>
        <taxon>Bacteroidota</taxon>
        <taxon>Cytophagia</taxon>
        <taxon>Cytophagales</taxon>
        <taxon>Fulvivirgaceae</taxon>
        <taxon>Fulvivirga</taxon>
    </lineage>
</organism>
<reference evidence="2" key="1">
    <citation type="submission" date="2021-01" db="EMBL/GenBank/DDBJ databases">
        <title>Fulvivirga kasyanovii gen. nov., sp nov., a novel member of the phylum Bacteroidetes isolated from seawater in a mussel farm.</title>
        <authorList>
            <person name="Zhao L.-H."/>
            <person name="Wang Z.-J."/>
        </authorList>
    </citation>
    <scope>NUCLEOTIDE SEQUENCE</scope>
    <source>
        <strain evidence="2">2943</strain>
    </source>
</reference>
<dbReference type="Gene3D" id="2.40.50.100">
    <property type="match status" value="1"/>
</dbReference>
<dbReference type="EMBL" id="JAESIY010000004">
    <property type="protein sequence ID" value="MBL3656206.1"/>
    <property type="molecule type" value="Genomic_DNA"/>
</dbReference>
<name>A0A937F716_9BACT</name>
<evidence type="ECO:0000313" key="3">
    <source>
        <dbReference type="Proteomes" id="UP000659388"/>
    </source>
</evidence>